<dbReference type="SUPFAM" id="SSF48264">
    <property type="entry name" value="Cytochrome P450"/>
    <property type="match status" value="1"/>
</dbReference>
<dbReference type="GO" id="GO:0020037">
    <property type="term" value="F:heme binding"/>
    <property type="evidence" value="ECO:0007669"/>
    <property type="project" value="InterPro"/>
</dbReference>
<dbReference type="PRINTS" id="PR00465">
    <property type="entry name" value="EP450IV"/>
</dbReference>
<evidence type="ECO:0000313" key="11">
    <source>
        <dbReference type="Proteomes" id="UP000799439"/>
    </source>
</evidence>
<evidence type="ECO:0000256" key="1">
    <source>
        <dbReference type="ARBA" id="ARBA00001971"/>
    </source>
</evidence>
<keyword evidence="6 8" id="KW-0408">Iron</keyword>
<keyword evidence="4 8" id="KW-0479">Metal-binding</keyword>
<accession>A0A9P4IT94</accession>
<organism evidence="10 11">
    <name type="scientific">Myriangium duriaei CBS 260.36</name>
    <dbReference type="NCBI Taxonomy" id="1168546"/>
    <lineage>
        <taxon>Eukaryota</taxon>
        <taxon>Fungi</taxon>
        <taxon>Dikarya</taxon>
        <taxon>Ascomycota</taxon>
        <taxon>Pezizomycotina</taxon>
        <taxon>Dothideomycetes</taxon>
        <taxon>Dothideomycetidae</taxon>
        <taxon>Myriangiales</taxon>
        <taxon>Myriangiaceae</taxon>
        <taxon>Myriangium</taxon>
    </lineage>
</organism>
<evidence type="ECO:0000313" key="10">
    <source>
        <dbReference type="EMBL" id="KAF2149266.1"/>
    </source>
</evidence>
<dbReference type="Pfam" id="PF00067">
    <property type="entry name" value="p450"/>
    <property type="match status" value="1"/>
</dbReference>
<comment type="similarity">
    <text evidence="2 9">Belongs to the cytochrome P450 family.</text>
</comment>
<dbReference type="InterPro" id="IPR001128">
    <property type="entry name" value="Cyt_P450"/>
</dbReference>
<sequence length="539" mass="61319">MDALQPYHFYLFIAIGAVLYKVCRLSQYESTAPRDKGVAWMGRGKEWGFSYLLAKIRSASNTKQSMMDVYYKFSKIGQSIVLPFPFGRPQVILPTSSTRWIITQPDNVLSPAPIHNEIGQPVYAFGSERLRGDHTIYTILRRDLNKNLANITSDISEEISDAIDEHFGYSTEWTPIQLDKAIREVVTRAVSRMMVGKLLCRYKDYNLNSRRVTWTIMPCAFSTGAFPEWIKPYTSKLTMFVVHRYIRRCSAYLAPMFRNRINEYETLQKEAMSTDKLPNDFITWAVKDALDRNEDQNGLIKLLIGRFFLVNFAAVETSTRSIVSTFYDLLTFPPSADFAKGVQEEAISVLRKSGPVVKDDVNGLVRIDSAIKESLRFQNIFVALQRQVTAPKGTTTDTGLYLPYGSRICISAIGVHNDSDFWVDAGRYDPLRHIRSVDRHPEETNGHAQNSTSPAVHAQSLTSASECYMPFGLGRHSCPGRMFAADQMKLIIGHVFEKYEIKYVGEPRKDISITPDLDKDIVIRRRPETMPGKGYDDSW</sequence>
<dbReference type="GO" id="GO:0004497">
    <property type="term" value="F:monooxygenase activity"/>
    <property type="evidence" value="ECO:0007669"/>
    <property type="project" value="UniProtKB-KW"/>
</dbReference>
<evidence type="ECO:0000256" key="6">
    <source>
        <dbReference type="ARBA" id="ARBA00023004"/>
    </source>
</evidence>
<reference evidence="10" key="1">
    <citation type="journal article" date="2020" name="Stud. Mycol.">
        <title>101 Dothideomycetes genomes: a test case for predicting lifestyles and emergence of pathogens.</title>
        <authorList>
            <person name="Haridas S."/>
            <person name="Albert R."/>
            <person name="Binder M."/>
            <person name="Bloem J."/>
            <person name="Labutti K."/>
            <person name="Salamov A."/>
            <person name="Andreopoulos B."/>
            <person name="Baker S."/>
            <person name="Barry K."/>
            <person name="Bills G."/>
            <person name="Bluhm B."/>
            <person name="Cannon C."/>
            <person name="Castanera R."/>
            <person name="Culley D."/>
            <person name="Daum C."/>
            <person name="Ezra D."/>
            <person name="Gonzalez J."/>
            <person name="Henrissat B."/>
            <person name="Kuo A."/>
            <person name="Liang C."/>
            <person name="Lipzen A."/>
            <person name="Lutzoni F."/>
            <person name="Magnuson J."/>
            <person name="Mondo S."/>
            <person name="Nolan M."/>
            <person name="Ohm R."/>
            <person name="Pangilinan J."/>
            <person name="Park H.-J."/>
            <person name="Ramirez L."/>
            <person name="Alfaro M."/>
            <person name="Sun H."/>
            <person name="Tritt A."/>
            <person name="Yoshinaga Y."/>
            <person name="Zwiers L.-H."/>
            <person name="Turgeon B."/>
            <person name="Goodwin S."/>
            <person name="Spatafora J."/>
            <person name="Crous P."/>
            <person name="Grigoriev I."/>
        </authorList>
    </citation>
    <scope>NUCLEOTIDE SEQUENCE</scope>
    <source>
        <strain evidence="10">CBS 260.36</strain>
    </source>
</reference>
<keyword evidence="7 9" id="KW-0503">Monooxygenase</keyword>
<proteinExistence type="inferred from homology"/>
<evidence type="ECO:0000256" key="7">
    <source>
        <dbReference type="ARBA" id="ARBA00023033"/>
    </source>
</evidence>
<dbReference type="InterPro" id="IPR002403">
    <property type="entry name" value="Cyt_P450_E_grp-IV"/>
</dbReference>
<dbReference type="OrthoDB" id="1844152at2759"/>
<dbReference type="EMBL" id="ML996091">
    <property type="protein sequence ID" value="KAF2149266.1"/>
    <property type="molecule type" value="Genomic_DNA"/>
</dbReference>
<dbReference type="Proteomes" id="UP000799439">
    <property type="component" value="Unassembled WGS sequence"/>
</dbReference>
<dbReference type="PROSITE" id="PS00086">
    <property type="entry name" value="CYTOCHROME_P450"/>
    <property type="match status" value="1"/>
</dbReference>
<dbReference type="GO" id="GO:0016705">
    <property type="term" value="F:oxidoreductase activity, acting on paired donors, with incorporation or reduction of molecular oxygen"/>
    <property type="evidence" value="ECO:0007669"/>
    <property type="project" value="InterPro"/>
</dbReference>
<dbReference type="CDD" id="cd11041">
    <property type="entry name" value="CYP503A1-like"/>
    <property type="match status" value="1"/>
</dbReference>
<protein>
    <submittedName>
        <fullName evidence="10">Cytochrome P450</fullName>
    </submittedName>
</protein>
<evidence type="ECO:0000256" key="5">
    <source>
        <dbReference type="ARBA" id="ARBA00023002"/>
    </source>
</evidence>
<keyword evidence="11" id="KW-1185">Reference proteome</keyword>
<evidence type="ECO:0000256" key="8">
    <source>
        <dbReference type="PIRSR" id="PIRSR602403-1"/>
    </source>
</evidence>
<dbReference type="Gene3D" id="1.10.630.10">
    <property type="entry name" value="Cytochrome P450"/>
    <property type="match status" value="1"/>
</dbReference>
<dbReference type="PANTHER" id="PTHR46206:SF1">
    <property type="entry name" value="P450, PUTATIVE (EUROFUNG)-RELATED"/>
    <property type="match status" value="1"/>
</dbReference>
<dbReference type="GO" id="GO:0005506">
    <property type="term" value="F:iron ion binding"/>
    <property type="evidence" value="ECO:0007669"/>
    <property type="project" value="InterPro"/>
</dbReference>
<feature type="binding site" description="axial binding residue" evidence="8">
    <location>
        <position position="478"/>
    </location>
    <ligand>
        <name>heme</name>
        <dbReference type="ChEBI" id="CHEBI:30413"/>
    </ligand>
    <ligandPart>
        <name>Fe</name>
        <dbReference type="ChEBI" id="CHEBI:18248"/>
    </ligandPart>
</feature>
<dbReference type="AlphaFoldDB" id="A0A9P4IT94"/>
<name>A0A9P4IT94_9PEZI</name>
<keyword evidence="5 9" id="KW-0560">Oxidoreductase</keyword>
<dbReference type="InterPro" id="IPR017972">
    <property type="entry name" value="Cyt_P450_CS"/>
</dbReference>
<evidence type="ECO:0000256" key="9">
    <source>
        <dbReference type="RuleBase" id="RU000461"/>
    </source>
</evidence>
<evidence type="ECO:0000256" key="2">
    <source>
        <dbReference type="ARBA" id="ARBA00010617"/>
    </source>
</evidence>
<comment type="caution">
    <text evidence="10">The sequence shown here is derived from an EMBL/GenBank/DDBJ whole genome shotgun (WGS) entry which is preliminary data.</text>
</comment>
<dbReference type="PRINTS" id="PR00385">
    <property type="entry name" value="P450"/>
</dbReference>
<gene>
    <name evidence="10" type="ORF">K461DRAFT_315318</name>
</gene>
<evidence type="ECO:0000256" key="3">
    <source>
        <dbReference type="ARBA" id="ARBA00022617"/>
    </source>
</evidence>
<dbReference type="PANTHER" id="PTHR46206">
    <property type="entry name" value="CYTOCHROME P450"/>
    <property type="match status" value="1"/>
</dbReference>
<comment type="cofactor">
    <cofactor evidence="1 8">
        <name>heme</name>
        <dbReference type="ChEBI" id="CHEBI:30413"/>
    </cofactor>
</comment>
<dbReference type="InterPro" id="IPR036396">
    <property type="entry name" value="Cyt_P450_sf"/>
</dbReference>
<evidence type="ECO:0000256" key="4">
    <source>
        <dbReference type="ARBA" id="ARBA00022723"/>
    </source>
</evidence>
<keyword evidence="3 8" id="KW-0349">Heme</keyword>